<protein>
    <recommendedName>
        <fullName evidence="3">Transcriptional regulator</fullName>
    </recommendedName>
</protein>
<comment type="caution">
    <text evidence="1">The sequence shown here is derived from an EMBL/GenBank/DDBJ whole genome shotgun (WGS) entry which is preliminary data.</text>
</comment>
<proteinExistence type="predicted"/>
<dbReference type="RefSeq" id="WP_062195291.1">
    <property type="nucleotide sequence ID" value="NZ_DF967965.1"/>
</dbReference>
<evidence type="ECO:0008006" key="3">
    <source>
        <dbReference type="Google" id="ProtNLM"/>
    </source>
</evidence>
<dbReference type="Pfam" id="PF06153">
    <property type="entry name" value="CdAMP_rec"/>
    <property type="match status" value="1"/>
</dbReference>
<dbReference type="PANTHER" id="PTHR38456">
    <property type="entry name" value="CYCLIC DI-AMP RECEPTOR A"/>
    <property type="match status" value="1"/>
</dbReference>
<reference evidence="1 2" key="1">
    <citation type="journal article" date="2018" name="Nat. Biotechnol.">
        <title>A standardized bacterial taxonomy based on genome phylogeny substantially revises the tree of life.</title>
        <authorList>
            <person name="Parks D.H."/>
            <person name="Chuvochina M."/>
            <person name="Waite D.W."/>
            <person name="Rinke C."/>
            <person name="Skarshewski A."/>
            <person name="Chaumeil P.A."/>
            <person name="Hugenholtz P."/>
        </authorList>
    </citation>
    <scope>NUCLEOTIDE SEQUENCE [LARGE SCALE GENOMIC DNA]</scope>
    <source>
        <strain evidence="1">UBA8781</strain>
    </source>
</reference>
<dbReference type="InterPro" id="IPR010375">
    <property type="entry name" value="CdAMP_rec"/>
</dbReference>
<dbReference type="OrthoDB" id="9794275at2"/>
<dbReference type="InterPro" id="IPR015867">
    <property type="entry name" value="N-reg_PII/ATP_PRibTrfase_C"/>
</dbReference>
<gene>
    <name evidence="1" type="ORF">DEQ80_11600</name>
</gene>
<dbReference type="EMBL" id="DPBP01000044">
    <property type="protein sequence ID" value="HCE18494.1"/>
    <property type="molecule type" value="Genomic_DNA"/>
</dbReference>
<evidence type="ECO:0000313" key="1">
    <source>
        <dbReference type="EMBL" id="HCE18494.1"/>
    </source>
</evidence>
<organism evidence="1 2">
    <name type="scientific">Anaerolinea thermolimosa</name>
    <dbReference type="NCBI Taxonomy" id="229919"/>
    <lineage>
        <taxon>Bacteria</taxon>
        <taxon>Bacillati</taxon>
        <taxon>Chloroflexota</taxon>
        <taxon>Anaerolineae</taxon>
        <taxon>Anaerolineales</taxon>
        <taxon>Anaerolineaceae</taxon>
        <taxon>Anaerolinea</taxon>
    </lineage>
</organism>
<dbReference type="SUPFAM" id="SSF54913">
    <property type="entry name" value="GlnB-like"/>
    <property type="match status" value="1"/>
</dbReference>
<evidence type="ECO:0000313" key="2">
    <source>
        <dbReference type="Proteomes" id="UP000264141"/>
    </source>
</evidence>
<name>A0A3D1JJ77_9CHLR</name>
<dbReference type="InterPro" id="IPR011322">
    <property type="entry name" value="N-reg_PII-like_a/b"/>
</dbReference>
<dbReference type="STRING" id="229919.GCA_001050195_02857"/>
<accession>A0A3D1JJ77</accession>
<dbReference type="Gene3D" id="3.30.70.120">
    <property type="match status" value="1"/>
</dbReference>
<dbReference type="Proteomes" id="UP000264141">
    <property type="component" value="Unassembled WGS sequence"/>
</dbReference>
<sequence>MKLIIAILRDIDHDAVSQALTTSGFRVTMIASTGGFWRRGNTTLMIGCEDEQVEPALEIIRKNCQPASEPGTRHATIFVIKVDQYVHF</sequence>
<dbReference type="PANTHER" id="PTHR38456:SF1">
    <property type="entry name" value="CYCLIC DI-AMP RECEPTOR A"/>
    <property type="match status" value="1"/>
</dbReference>
<dbReference type="AlphaFoldDB" id="A0A3D1JJ77"/>